<dbReference type="PANTHER" id="PTHR37806">
    <property type="entry name" value="LMO0724 PROTEIN"/>
    <property type="match status" value="1"/>
</dbReference>
<keyword evidence="4" id="KW-1185">Reference proteome</keyword>
<accession>A0ABW0K2T0</accession>
<dbReference type="RefSeq" id="WP_270880357.1">
    <property type="nucleotide sequence ID" value="NZ_JAQFVF010000033.1"/>
</dbReference>
<name>A0ABW0K2T0_9BACL</name>
<feature type="domain" description="Peptidase C39-like" evidence="2">
    <location>
        <begin position="47"/>
        <end position="204"/>
    </location>
</feature>
<dbReference type="Proteomes" id="UP001596044">
    <property type="component" value="Unassembled WGS sequence"/>
</dbReference>
<evidence type="ECO:0000313" key="3">
    <source>
        <dbReference type="EMBL" id="MFC5446957.1"/>
    </source>
</evidence>
<evidence type="ECO:0000259" key="2">
    <source>
        <dbReference type="Pfam" id="PF13529"/>
    </source>
</evidence>
<sequence>MNIKYTIALFLTVICTSAVPAQALSLPLSDSPDEEKHYYQVSHTIALSQLPELPNGCEAVAATMLLNWAGVDVSKEEIANGLPKGPLPSIQEDGSWEGANPQDVFVGDPFDVGYGIYHKPVAELLERYLPGRIIDLTGSPLDKLLDTVKSGRPVLVWATEHMDPPELKDEWVDPVGNLVDWYDPEHALLLTGWDDDNAYLNDPMTGGQEAYNLWSFKTVWEAMGSQAITVAN</sequence>
<dbReference type="PANTHER" id="PTHR37806:SF1">
    <property type="entry name" value="PEPTIDASE C39-LIKE DOMAIN-CONTAINING PROTEIN"/>
    <property type="match status" value="1"/>
</dbReference>
<reference evidence="4" key="1">
    <citation type="journal article" date="2019" name="Int. J. Syst. Evol. Microbiol.">
        <title>The Global Catalogue of Microorganisms (GCM) 10K type strain sequencing project: providing services to taxonomists for standard genome sequencing and annotation.</title>
        <authorList>
            <consortium name="The Broad Institute Genomics Platform"/>
            <consortium name="The Broad Institute Genome Sequencing Center for Infectious Disease"/>
            <person name="Wu L."/>
            <person name="Ma J."/>
        </authorList>
    </citation>
    <scope>NUCLEOTIDE SEQUENCE [LARGE SCALE GENOMIC DNA]</scope>
    <source>
        <strain evidence="4">KACC 11904</strain>
    </source>
</reference>
<gene>
    <name evidence="3" type="ORF">ACFPOG_01665</name>
</gene>
<dbReference type="EMBL" id="JBHSMJ010000004">
    <property type="protein sequence ID" value="MFC5446957.1"/>
    <property type="molecule type" value="Genomic_DNA"/>
</dbReference>
<protein>
    <submittedName>
        <fullName evidence="3">C39 family peptidase</fullName>
    </submittedName>
</protein>
<feature type="signal peptide" evidence="1">
    <location>
        <begin position="1"/>
        <end position="23"/>
    </location>
</feature>
<feature type="chain" id="PRO_5045967455" evidence="1">
    <location>
        <begin position="24"/>
        <end position="232"/>
    </location>
</feature>
<evidence type="ECO:0000313" key="4">
    <source>
        <dbReference type="Proteomes" id="UP001596044"/>
    </source>
</evidence>
<proteinExistence type="predicted"/>
<organism evidence="3 4">
    <name type="scientific">Paenibacillus aestuarii</name>
    <dbReference type="NCBI Taxonomy" id="516965"/>
    <lineage>
        <taxon>Bacteria</taxon>
        <taxon>Bacillati</taxon>
        <taxon>Bacillota</taxon>
        <taxon>Bacilli</taxon>
        <taxon>Bacillales</taxon>
        <taxon>Paenibacillaceae</taxon>
        <taxon>Paenibacillus</taxon>
    </lineage>
</organism>
<keyword evidence="1" id="KW-0732">Signal</keyword>
<dbReference type="Gene3D" id="3.90.70.10">
    <property type="entry name" value="Cysteine proteinases"/>
    <property type="match status" value="1"/>
</dbReference>
<comment type="caution">
    <text evidence="3">The sequence shown here is derived from an EMBL/GenBank/DDBJ whole genome shotgun (WGS) entry which is preliminary data.</text>
</comment>
<evidence type="ECO:0000256" key="1">
    <source>
        <dbReference type="SAM" id="SignalP"/>
    </source>
</evidence>
<dbReference type="InterPro" id="IPR039564">
    <property type="entry name" value="Peptidase_C39-like"/>
</dbReference>
<dbReference type="Pfam" id="PF13529">
    <property type="entry name" value="Peptidase_C39_2"/>
    <property type="match status" value="1"/>
</dbReference>